<evidence type="ECO:0000313" key="1">
    <source>
        <dbReference type="EMBL" id="CUU56211.1"/>
    </source>
</evidence>
<accession>A0A0S4QL32</accession>
<organism evidence="1 2">
    <name type="scientific">Parafrankia irregularis</name>
    <dbReference type="NCBI Taxonomy" id="795642"/>
    <lineage>
        <taxon>Bacteria</taxon>
        <taxon>Bacillati</taxon>
        <taxon>Actinomycetota</taxon>
        <taxon>Actinomycetes</taxon>
        <taxon>Frankiales</taxon>
        <taxon>Frankiaceae</taxon>
        <taxon>Parafrankia</taxon>
    </lineage>
</organism>
<evidence type="ECO:0000313" key="2">
    <source>
        <dbReference type="Proteomes" id="UP000198802"/>
    </source>
</evidence>
<gene>
    <name evidence="1" type="ORF">Ga0074812_10795</name>
</gene>
<protein>
    <submittedName>
        <fullName evidence="1">Uncharacterized protein</fullName>
    </submittedName>
</protein>
<keyword evidence="2" id="KW-1185">Reference proteome</keyword>
<dbReference type="AlphaFoldDB" id="A0A0S4QL32"/>
<dbReference type="RefSeq" id="WP_091276102.1">
    <property type="nucleotide sequence ID" value="NZ_FAOZ01000007.1"/>
</dbReference>
<reference evidence="2" key="1">
    <citation type="submission" date="2015-11" db="EMBL/GenBank/DDBJ databases">
        <authorList>
            <person name="Varghese N."/>
        </authorList>
    </citation>
    <scope>NUCLEOTIDE SEQUENCE [LARGE SCALE GENOMIC DNA]</scope>
    <source>
        <strain evidence="2">DSM 45899</strain>
    </source>
</reference>
<dbReference type="EMBL" id="FAOZ01000007">
    <property type="protein sequence ID" value="CUU56211.1"/>
    <property type="molecule type" value="Genomic_DNA"/>
</dbReference>
<dbReference type="Proteomes" id="UP000198802">
    <property type="component" value="Unassembled WGS sequence"/>
</dbReference>
<proteinExistence type="predicted"/>
<name>A0A0S4QL32_9ACTN</name>
<sequence length="74" mass="7644">MRTLADAPEQLAGKSGQQRIVLATDGLSNIGCSDLRAASIGDRSAIAKIVQSCGPEIPELPKGVHVEIVGWSCG</sequence>